<reference evidence="1" key="1">
    <citation type="submission" date="2020-11" db="EMBL/GenBank/DDBJ databases">
        <authorList>
            <consortium name="DOE Joint Genome Institute"/>
            <person name="Ahrendt S."/>
            <person name="Riley R."/>
            <person name="Andreopoulos W."/>
            <person name="LaButti K."/>
            <person name="Pangilinan J."/>
            <person name="Ruiz-duenas F.J."/>
            <person name="Barrasa J.M."/>
            <person name="Sanchez-Garcia M."/>
            <person name="Camarero S."/>
            <person name="Miyauchi S."/>
            <person name="Serrano A."/>
            <person name="Linde D."/>
            <person name="Babiker R."/>
            <person name="Drula E."/>
            <person name="Ayuso-Fernandez I."/>
            <person name="Pacheco R."/>
            <person name="Padilla G."/>
            <person name="Ferreira P."/>
            <person name="Barriuso J."/>
            <person name="Kellner H."/>
            <person name="Castanera R."/>
            <person name="Alfaro M."/>
            <person name="Ramirez L."/>
            <person name="Pisabarro A.G."/>
            <person name="Kuo A."/>
            <person name="Tritt A."/>
            <person name="Lipzen A."/>
            <person name="He G."/>
            <person name="Yan M."/>
            <person name="Ng V."/>
            <person name="Cullen D."/>
            <person name="Martin F."/>
            <person name="Rosso M.-N."/>
            <person name="Henrissat B."/>
            <person name="Hibbett D."/>
            <person name="Martinez A.T."/>
            <person name="Grigoriev I.V."/>
        </authorList>
    </citation>
    <scope>NUCLEOTIDE SEQUENCE</scope>
    <source>
        <strain evidence="1">AH 44721</strain>
    </source>
</reference>
<organism evidence="1 2">
    <name type="scientific">Gymnopilus junonius</name>
    <name type="common">Spectacular rustgill mushroom</name>
    <name type="synonym">Gymnopilus spectabilis subsp. junonius</name>
    <dbReference type="NCBI Taxonomy" id="109634"/>
    <lineage>
        <taxon>Eukaryota</taxon>
        <taxon>Fungi</taxon>
        <taxon>Dikarya</taxon>
        <taxon>Basidiomycota</taxon>
        <taxon>Agaricomycotina</taxon>
        <taxon>Agaricomycetes</taxon>
        <taxon>Agaricomycetidae</taxon>
        <taxon>Agaricales</taxon>
        <taxon>Agaricineae</taxon>
        <taxon>Hymenogastraceae</taxon>
        <taxon>Gymnopilus</taxon>
    </lineage>
</organism>
<dbReference type="OrthoDB" id="3261690at2759"/>
<dbReference type="AlphaFoldDB" id="A0A9P5NBV1"/>
<keyword evidence="2" id="KW-1185">Reference proteome</keyword>
<evidence type="ECO:0000313" key="1">
    <source>
        <dbReference type="EMBL" id="KAF8876431.1"/>
    </source>
</evidence>
<dbReference type="Proteomes" id="UP000724874">
    <property type="component" value="Unassembled WGS sequence"/>
</dbReference>
<name>A0A9P5NBV1_GYMJU</name>
<evidence type="ECO:0000313" key="2">
    <source>
        <dbReference type="Proteomes" id="UP000724874"/>
    </source>
</evidence>
<proteinExistence type="predicted"/>
<sequence length="127" mass="14715">MLTCLSQFCIHAKSILDAKDNAGFIKFILTGIHHAQQAIVNPILDHMTKYEGLSIMHDYDLLLGIDRDIRVQSDLTVYLLAKREDTLQTNIHLKYTFESPDIRPFHCTNSQTLYSKEWKPHLSQDEQ</sequence>
<gene>
    <name evidence="1" type="ORF">CPB84DRAFT_1852952</name>
</gene>
<dbReference type="EMBL" id="JADNYJ010000182">
    <property type="protein sequence ID" value="KAF8876431.1"/>
    <property type="molecule type" value="Genomic_DNA"/>
</dbReference>
<comment type="caution">
    <text evidence="1">The sequence shown here is derived from an EMBL/GenBank/DDBJ whole genome shotgun (WGS) entry which is preliminary data.</text>
</comment>
<accession>A0A9P5NBV1</accession>
<protein>
    <submittedName>
        <fullName evidence="1">Uncharacterized protein</fullName>
    </submittedName>
</protein>